<dbReference type="AlphaFoldDB" id="A0A8S1QRG9"/>
<evidence type="ECO:0000313" key="3">
    <source>
        <dbReference type="Proteomes" id="UP000688137"/>
    </source>
</evidence>
<evidence type="ECO:0000256" key="1">
    <source>
        <dbReference type="SAM" id="Phobius"/>
    </source>
</evidence>
<name>A0A8S1QRG9_PARPR</name>
<keyword evidence="1" id="KW-0812">Transmembrane</keyword>
<reference evidence="2" key="1">
    <citation type="submission" date="2021-01" db="EMBL/GenBank/DDBJ databases">
        <authorList>
            <consortium name="Genoscope - CEA"/>
            <person name="William W."/>
        </authorList>
    </citation>
    <scope>NUCLEOTIDE SEQUENCE</scope>
</reference>
<evidence type="ECO:0000313" key="2">
    <source>
        <dbReference type="EMBL" id="CAD8118349.1"/>
    </source>
</evidence>
<keyword evidence="3" id="KW-1185">Reference proteome</keyword>
<keyword evidence="1" id="KW-1133">Transmembrane helix</keyword>
<protein>
    <submittedName>
        <fullName evidence="2">Uncharacterized protein</fullName>
    </submittedName>
</protein>
<organism evidence="2 3">
    <name type="scientific">Paramecium primaurelia</name>
    <dbReference type="NCBI Taxonomy" id="5886"/>
    <lineage>
        <taxon>Eukaryota</taxon>
        <taxon>Sar</taxon>
        <taxon>Alveolata</taxon>
        <taxon>Ciliophora</taxon>
        <taxon>Intramacronucleata</taxon>
        <taxon>Oligohymenophorea</taxon>
        <taxon>Peniculida</taxon>
        <taxon>Parameciidae</taxon>
        <taxon>Paramecium</taxon>
    </lineage>
</organism>
<dbReference type="Proteomes" id="UP000688137">
    <property type="component" value="Unassembled WGS sequence"/>
</dbReference>
<proteinExistence type="predicted"/>
<dbReference type="EMBL" id="CAJJDM010000244">
    <property type="protein sequence ID" value="CAD8118349.1"/>
    <property type="molecule type" value="Genomic_DNA"/>
</dbReference>
<comment type="caution">
    <text evidence="2">The sequence shown here is derived from an EMBL/GenBank/DDBJ whole genome shotgun (WGS) entry which is preliminary data.</text>
</comment>
<feature type="transmembrane region" description="Helical" evidence="1">
    <location>
        <begin position="18"/>
        <end position="35"/>
    </location>
</feature>
<feature type="transmembrane region" description="Helical" evidence="1">
    <location>
        <begin position="47"/>
        <end position="69"/>
    </location>
</feature>
<sequence>MNNLQVCYELLNDSYRNFFLGFGGNPTIIFHYSFIKENSQGNFREVQNVGVQVFFENSLYAIIALSYFITYWRWLTVSIVILSVFLNIGNLLIFIIFIHKENICKDSKLICKIKWDLINQNR</sequence>
<gene>
    <name evidence="2" type="ORF">PPRIM_AZ9-3.1.T2350003</name>
</gene>
<keyword evidence="1" id="KW-0472">Membrane</keyword>
<feature type="transmembrane region" description="Helical" evidence="1">
    <location>
        <begin position="75"/>
        <end position="98"/>
    </location>
</feature>
<accession>A0A8S1QRG9</accession>